<protein>
    <recommendedName>
        <fullName evidence="6">nicotinamidase</fullName>
        <ecNumber evidence="6">3.5.1.19</ecNumber>
    </recommendedName>
    <alternativeName>
        <fullName evidence="7">Nicotinamide deamidase</fullName>
    </alternativeName>
</protein>
<feature type="domain" description="Isochorismatase-like" evidence="8">
    <location>
        <begin position="3"/>
        <end position="199"/>
    </location>
</feature>
<keyword evidence="4 9" id="KW-0378">Hydrolase</keyword>
<dbReference type="Pfam" id="PF00857">
    <property type="entry name" value="Isochorismatase"/>
    <property type="match status" value="1"/>
</dbReference>
<dbReference type="PANTHER" id="PTHR11080:SF2">
    <property type="entry name" value="LD05707P"/>
    <property type="match status" value="1"/>
</dbReference>
<evidence type="ECO:0000256" key="5">
    <source>
        <dbReference type="ARBA" id="ARBA00037900"/>
    </source>
</evidence>
<sequence>MKALLLIDIQNDFMPTGSLAVPNGNKIVAPVNAVQLHFDLVIASQDWHPASHVSFAKNHLGKKEFQIIRLEGLEQTLWPAHCVQNTTGAEFHPNLHTQKVETIFRKGTNPALDSYSAFYDNAHQKSTGLAGYLKEKGITELYFTGLAADICVYFSIKDALAEGFECVVFEDAVRALDENTYQQQQEELKEQGVNYCRTADFLK</sequence>
<dbReference type="EC" id="3.5.1.19" evidence="6"/>
<evidence type="ECO:0000256" key="4">
    <source>
        <dbReference type="ARBA" id="ARBA00022801"/>
    </source>
</evidence>
<keyword evidence="2" id="KW-0662">Pyridine nucleotide biosynthesis</keyword>
<dbReference type="CDD" id="cd01011">
    <property type="entry name" value="nicotinamidase"/>
    <property type="match status" value="1"/>
</dbReference>
<dbReference type="InterPro" id="IPR052347">
    <property type="entry name" value="Isochorismatase_Nicotinamidase"/>
</dbReference>
<name>A0ABU1A3D7_9FLAO</name>
<dbReference type="InterPro" id="IPR000868">
    <property type="entry name" value="Isochorismatase-like_dom"/>
</dbReference>
<proteinExistence type="inferred from homology"/>
<keyword evidence="10" id="KW-1185">Reference proteome</keyword>
<reference evidence="9 10" key="1">
    <citation type="submission" date="2023-08" db="EMBL/GenBank/DDBJ databases">
        <title>Mesonia sp. MT50, isolated from deep-sea sediment of the Mariana Trench.</title>
        <authorList>
            <person name="Fu H."/>
        </authorList>
    </citation>
    <scope>NUCLEOTIDE SEQUENCE [LARGE SCALE GENOMIC DNA]</scope>
    <source>
        <strain evidence="9 10">MT50</strain>
    </source>
</reference>
<dbReference type="InterPro" id="IPR036380">
    <property type="entry name" value="Isochorismatase-like_sf"/>
</dbReference>
<dbReference type="EMBL" id="JAVHUL010000012">
    <property type="protein sequence ID" value="MDQ7917186.1"/>
    <property type="molecule type" value="Genomic_DNA"/>
</dbReference>
<accession>A0ABU1A3D7</accession>
<evidence type="ECO:0000256" key="1">
    <source>
        <dbReference type="ARBA" id="ARBA00006336"/>
    </source>
</evidence>
<gene>
    <name evidence="9" type="primary">pncA</name>
    <name evidence="9" type="ORF">RBU60_06325</name>
</gene>
<comment type="caution">
    <text evidence="9">The sequence shown here is derived from an EMBL/GenBank/DDBJ whole genome shotgun (WGS) entry which is preliminary data.</text>
</comment>
<evidence type="ECO:0000313" key="9">
    <source>
        <dbReference type="EMBL" id="MDQ7917186.1"/>
    </source>
</evidence>
<organism evidence="9 10">
    <name type="scientific">Mesonia profundi</name>
    <dbReference type="NCBI Taxonomy" id="3070998"/>
    <lineage>
        <taxon>Bacteria</taxon>
        <taxon>Pseudomonadati</taxon>
        <taxon>Bacteroidota</taxon>
        <taxon>Flavobacteriia</taxon>
        <taxon>Flavobacteriales</taxon>
        <taxon>Flavobacteriaceae</taxon>
        <taxon>Mesonia</taxon>
    </lineage>
</organism>
<keyword evidence="3" id="KW-0479">Metal-binding</keyword>
<dbReference type="SUPFAM" id="SSF52499">
    <property type="entry name" value="Isochorismatase-like hydrolases"/>
    <property type="match status" value="1"/>
</dbReference>
<dbReference type="RefSeq" id="WP_308863902.1">
    <property type="nucleotide sequence ID" value="NZ_JAVHUL010000012.1"/>
</dbReference>
<dbReference type="Gene3D" id="3.40.50.850">
    <property type="entry name" value="Isochorismatase-like"/>
    <property type="match status" value="1"/>
</dbReference>
<comment type="pathway">
    <text evidence="5">Cofactor biosynthesis; nicotinate biosynthesis; nicotinate from nicotinamide: step 1/1.</text>
</comment>
<dbReference type="NCBIfam" id="NF008623">
    <property type="entry name" value="PRK11609.1"/>
    <property type="match status" value="1"/>
</dbReference>
<dbReference type="GO" id="GO:0008936">
    <property type="term" value="F:nicotinamidase activity"/>
    <property type="evidence" value="ECO:0007669"/>
    <property type="project" value="UniProtKB-EC"/>
</dbReference>
<dbReference type="Proteomes" id="UP001230915">
    <property type="component" value="Unassembled WGS sequence"/>
</dbReference>
<evidence type="ECO:0000256" key="3">
    <source>
        <dbReference type="ARBA" id="ARBA00022723"/>
    </source>
</evidence>
<evidence type="ECO:0000313" key="10">
    <source>
        <dbReference type="Proteomes" id="UP001230915"/>
    </source>
</evidence>
<dbReference type="PANTHER" id="PTHR11080">
    <property type="entry name" value="PYRAZINAMIDASE/NICOTINAMIDASE"/>
    <property type="match status" value="1"/>
</dbReference>
<evidence type="ECO:0000256" key="6">
    <source>
        <dbReference type="ARBA" id="ARBA00039017"/>
    </source>
</evidence>
<evidence type="ECO:0000256" key="2">
    <source>
        <dbReference type="ARBA" id="ARBA00022642"/>
    </source>
</evidence>
<comment type="similarity">
    <text evidence="1">Belongs to the isochorismatase family.</text>
</comment>
<evidence type="ECO:0000259" key="8">
    <source>
        <dbReference type="Pfam" id="PF00857"/>
    </source>
</evidence>
<evidence type="ECO:0000256" key="7">
    <source>
        <dbReference type="ARBA" id="ARBA00043224"/>
    </source>
</evidence>